<dbReference type="SUPFAM" id="SSF54523">
    <property type="entry name" value="Pili subunits"/>
    <property type="match status" value="1"/>
</dbReference>
<feature type="region of interest" description="Disordered" evidence="1">
    <location>
        <begin position="177"/>
        <end position="204"/>
    </location>
</feature>
<dbReference type="EMBL" id="BAABLX010000073">
    <property type="protein sequence ID" value="GAA4956725.1"/>
    <property type="molecule type" value="Genomic_DNA"/>
</dbReference>
<keyword evidence="2" id="KW-0812">Transmembrane</keyword>
<dbReference type="RefSeq" id="WP_345426847.1">
    <property type="nucleotide sequence ID" value="NZ_AP031496.1"/>
</dbReference>
<name>A0AAV3U8M4_9ALTE</name>
<feature type="compositionally biased region" description="Polar residues" evidence="1">
    <location>
        <begin position="188"/>
        <end position="204"/>
    </location>
</feature>
<accession>A0AAV3U8M4</accession>
<keyword evidence="4" id="KW-1185">Reference proteome</keyword>
<proteinExistence type="predicted"/>
<evidence type="ECO:0000313" key="4">
    <source>
        <dbReference type="Proteomes" id="UP001409585"/>
    </source>
</evidence>
<sequence length="220" mass="23334">MRHKNPTKQSGFTLVEIAIVLVIIGLLLGGVLKGTELIENSKVKRGVNEINGISAAYYTYIDRFNRVPGDDGGTARLRTRGDNWANVDRSGDSNGMLTANRNTTWAPTGEAEAFWQHLRAAGFITGEVGLRGAQALPRNAFGGLIAVVSQPVNGGLQGLKVCLSQVPGKSARAIDTQMDDGLGASGKTRATQGNGNRNPNNSALATEYSDDLSYTVCTQV</sequence>
<dbReference type="NCBIfam" id="TIGR02532">
    <property type="entry name" value="IV_pilin_GFxxxE"/>
    <property type="match status" value="1"/>
</dbReference>
<organism evidence="3 4">
    <name type="scientific">Halioxenophilus aromaticivorans</name>
    <dbReference type="NCBI Taxonomy" id="1306992"/>
    <lineage>
        <taxon>Bacteria</taxon>
        <taxon>Pseudomonadati</taxon>
        <taxon>Pseudomonadota</taxon>
        <taxon>Gammaproteobacteria</taxon>
        <taxon>Alteromonadales</taxon>
        <taxon>Alteromonadaceae</taxon>
        <taxon>Halioxenophilus</taxon>
    </lineage>
</organism>
<dbReference type="Proteomes" id="UP001409585">
    <property type="component" value="Unassembled WGS sequence"/>
</dbReference>
<evidence type="ECO:0000256" key="2">
    <source>
        <dbReference type="SAM" id="Phobius"/>
    </source>
</evidence>
<dbReference type="PROSITE" id="PS00409">
    <property type="entry name" value="PROKAR_NTER_METHYL"/>
    <property type="match status" value="1"/>
</dbReference>
<gene>
    <name evidence="3" type="ORF">GCM10025791_41340</name>
</gene>
<keyword evidence="2" id="KW-1133">Transmembrane helix</keyword>
<dbReference type="Pfam" id="PF07963">
    <property type="entry name" value="N_methyl"/>
    <property type="match status" value="1"/>
</dbReference>
<comment type="caution">
    <text evidence="3">The sequence shown here is derived from an EMBL/GenBank/DDBJ whole genome shotgun (WGS) entry which is preliminary data.</text>
</comment>
<keyword evidence="2" id="KW-0472">Membrane</keyword>
<protein>
    <submittedName>
        <fullName evidence="3">Prepilin-type N-terminal cleavage/methylation domain-containing protein</fullName>
    </submittedName>
</protein>
<dbReference type="Gene3D" id="3.30.700.10">
    <property type="entry name" value="Glycoprotein, Type 4 Pilin"/>
    <property type="match status" value="1"/>
</dbReference>
<feature type="transmembrane region" description="Helical" evidence="2">
    <location>
        <begin position="12"/>
        <end position="32"/>
    </location>
</feature>
<reference evidence="4" key="1">
    <citation type="journal article" date="2019" name="Int. J. Syst. Evol. Microbiol.">
        <title>The Global Catalogue of Microorganisms (GCM) 10K type strain sequencing project: providing services to taxonomists for standard genome sequencing and annotation.</title>
        <authorList>
            <consortium name="The Broad Institute Genomics Platform"/>
            <consortium name="The Broad Institute Genome Sequencing Center for Infectious Disease"/>
            <person name="Wu L."/>
            <person name="Ma J."/>
        </authorList>
    </citation>
    <scope>NUCLEOTIDE SEQUENCE [LARGE SCALE GENOMIC DNA]</scope>
    <source>
        <strain evidence="4">JCM 19134</strain>
    </source>
</reference>
<evidence type="ECO:0000256" key="1">
    <source>
        <dbReference type="SAM" id="MobiDB-lite"/>
    </source>
</evidence>
<dbReference type="InterPro" id="IPR012902">
    <property type="entry name" value="N_methyl_site"/>
</dbReference>
<dbReference type="AlphaFoldDB" id="A0AAV3U8M4"/>
<dbReference type="InterPro" id="IPR045584">
    <property type="entry name" value="Pilin-like"/>
</dbReference>
<evidence type="ECO:0000313" key="3">
    <source>
        <dbReference type="EMBL" id="GAA4956725.1"/>
    </source>
</evidence>